<protein>
    <submittedName>
        <fullName evidence="6">DEAD/DEAH box helicase</fullName>
    </submittedName>
</protein>
<dbReference type="RefSeq" id="WP_259034990.1">
    <property type="nucleotide sequence ID" value="NZ_JAJISC010000002.1"/>
</dbReference>
<evidence type="ECO:0000313" key="7">
    <source>
        <dbReference type="Proteomes" id="UP001165542"/>
    </source>
</evidence>
<evidence type="ECO:0000259" key="5">
    <source>
        <dbReference type="PROSITE" id="PS51192"/>
    </source>
</evidence>
<dbReference type="InterPro" id="IPR011545">
    <property type="entry name" value="DEAD/DEAH_box_helicase_dom"/>
</dbReference>
<dbReference type="PANTHER" id="PTHR47961:SF6">
    <property type="entry name" value="DNA-DIRECTED DNA POLYMERASE"/>
    <property type="match status" value="1"/>
</dbReference>
<gene>
    <name evidence="6" type="ORF">LLY24_03990</name>
</gene>
<dbReference type="GO" id="GO:0004386">
    <property type="term" value="F:helicase activity"/>
    <property type="evidence" value="ECO:0007669"/>
    <property type="project" value="UniProtKB-KW"/>
</dbReference>
<dbReference type="Pfam" id="PF00270">
    <property type="entry name" value="DEAD"/>
    <property type="match status" value="1"/>
</dbReference>
<dbReference type="EMBL" id="JAJISC010000002">
    <property type="protein sequence ID" value="MCS2608481.1"/>
    <property type="molecule type" value="Genomic_DNA"/>
</dbReference>
<feature type="domain" description="Helicase ATP-binding" evidence="5">
    <location>
        <begin position="100"/>
        <end position="207"/>
    </location>
</feature>
<sequence length="767" mass="88411">MNKIKKIKESVNPKDDISELVLEIHEKGPEDPSLLESLAYFKIFHPREFLFFEEQLLVTLGLFYKVDTPSSLFSFLMSGLGNTGKEKFGKKLTPVQASIRMAVSENKYTSISAPTSSGKSYSIREYIFDTHDDAVIVVPSRALIAEYIKSVKDIFKENKNIMVMPFADFVFSSRKMRRIYILTPERLSDLFKLKDKLSVSIFFFDEAQISEEKSRGVIFDLAVRKVASEFFNSKIVFAHPFVDNPEAQFEKHQLKSHENFHRSYKQHAVGKVFIHKHATNGKDYFFSPYVDDGHKIKNCLEFENGFEEFAFSNTLTVLVYVSKASIYSGKFVKGFSNHIVKLPSITDSEALEIISLIADKIGSNDSNHFSKMVFLLTKGVVIHHGSIPLEVRLLLEEFIRKGFSSLCFATSTLAQGVNMPFDILWLDNNRFFGDEKSQTLAFKNLIGRSGRLTVGGEYDFGYVYTKNAKWFSNKIKKDYQLDNESIINSVDFDDDSYIGTMLQDEKELIESVRDGSFLTEYDMPAVKLERLSSPEAFNDIRKIIDLLFEKENFKESLEGELNSKKRGLLKKLFLNVYELYLNRNLFEGEVVVFRTAFSILFLFMAGKSFKEVVSIRYKNVLNSSGSKYTFGFLQPANKLPNINLKRAYTLFSSNLDLRSASYDLVVFDTYDYVDQVISFSLSNVFVTAFENYYMLTKDDRAEDVVNYFKYSTDDKKTIMLLRYGFSADEINEIYDHIEYVSESDIRFKKDISSLSPEIRKRVEWYST</sequence>
<evidence type="ECO:0000256" key="1">
    <source>
        <dbReference type="ARBA" id="ARBA00022741"/>
    </source>
</evidence>
<comment type="caution">
    <text evidence="6">The sequence shown here is derived from an EMBL/GenBank/DDBJ whole genome shotgun (WGS) entry which is preliminary data.</text>
</comment>
<accession>A0ABT2EA87</accession>
<proteinExistence type="predicted"/>
<evidence type="ECO:0000256" key="4">
    <source>
        <dbReference type="ARBA" id="ARBA00022840"/>
    </source>
</evidence>
<dbReference type="InterPro" id="IPR027417">
    <property type="entry name" value="P-loop_NTPase"/>
</dbReference>
<name>A0ABT2EA87_9GAMM</name>
<dbReference type="PANTHER" id="PTHR47961">
    <property type="entry name" value="DNA POLYMERASE THETA, PUTATIVE (AFU_ORTHOLOGUE AFUA_1G05260)-RELATED"/>
    <property type="match status" value="1"/>
</dbReference>
<keyword evidence="2" id="KW-0378">Hydrolase</keyword>
<keyword evidence="7" id="KW-1185">Reference proteome</keyword>
<evidence type="ECO:0000256" key="3">
    <source>
        <dbReference type="ARBA" id="ARBA00022806"/>
    </source>
</evidence>
<evidence type="ECO:0000256" key="2">
    <source>
        <dbReference type="ARBA" id="ARBA00022801"/>
    </source>
</evidence>
<evidence type="ECO:0000313" key="6">
    <source>
        <dbReference type="EMBL" id="MCS2608481.1"/>
    </source>
</evidence>
<dbReference type="Proteomes" id="UP001165542">
    <property type="component" value="Unassembled WGS sequence"/>
</dbReference>
<dbReference type="InterPro" id="IPR014001">
    <property type="entry name" value="Helicase_ATP-bd"/>
</dbReference>
<keyword evidence="1" id="KW-0547">Nucleotide-binding</keyword>
<reference evidence="6" key="1">
    <citation type="submission" date="2021-11" db="EMBL/GenBank/DDBJ databases">
        <title>Halomonas sp., isolated from a coastal aquaculture zone in Dongshan Bay.</title>
        <authorList>
            <person name="Lin W."/>
        </authorList>
    </citation>
    <scope>NUCLEOTIDE SEQUENCE</scope>
    <source>
        <strain evidence="6">Yzlin-01</strain>
    </source>
</reference>
<keyword evidence="4" id="KW-0067">ATP-binding</keyword>
<dbReference type="InterPro" id="IPR050474">
    <property type="entry name" value="Hel308_SKI2-like"/>
</dbReference>
<organism evidence="6 7">
    <name type="scientific">Halomonas dongshanensis</name>
    <dbReference type="NCBI Taxonomy" id="2890835"/>
    <lineage>
        <taxon>Bacteria</taxon>
        <taxon>Pseudomonadati</taxon>
        <taxon>Pseudomonadota</taxon>
        <taxon>Gammaproteobacteria</taxon>
        <taxon>Oceanospirillales</taxon>
        <taxon>Halomonadaceae</taxon>
        <taxon>Halomonas</taxon>
    </lineage>
</organism>
<dbReference type="PROSITE" id="PS51192">
    <property type="entry name" value="HELICASE_ATP_BIND_1"/>
    <property type="match status" value="1"/>
</dbReference>
<keyword evidence="3 6" id="KW-0347">Helicase</keyword>
<dbReference type="SMART" id="SM00487">
    <property type="entry name" value="DEXDc"/>
    <property type="match status" value="1"/>
</dbReference>
<dbReference type="Gene3D" id="3.40.50.300">
    <property type="entry name" value="P-loop containing nucleotide triphosphate hydrolases"/>
    <property type="match status" value="2"/>
</dbReference>
<dbReference type="SUPFAM" id="SSF52540">
    <property type="entry name" value="P-loop containing nucleoside triphosphate hydrolases"/>
    <property type="match status" value="1"/>
</dbReference>